<dbReference type="GO" id="GO:0006633">
    <property type="term" value="P:fatty acid biosynthetic process"/>
    <property type="evidence" value="ECO:0007669"/>
    <property type="project" value="UniProtKB-UniPathway"/>
</dbReference>
<dbReference type="Gene3D" id="3.40.50.720">
    <property type="entry name" value="NAD(P)-binding Rossmann-like Domain"/>
    <property type="match status" value="1"/>
</dbReference>
<dbReference type="PANTHER" id="PTHR42879:SF2">
    <property type="entry name" value="3-OXOACYL-[ACYL-CARRIER-PROTEIN] REDUCTASE FABG"/>
    <property type="match status" value="1"/>
</dbReference>
<sequence length="247" mass="26585">MNLEGKVALVTGGSRGIGKAIALKLASAGANIVINYSRNDKKAKEVIKEVEDLGRKGIAIQADVSKLDQAQELINKAIEKFGKIDILVNNAGITRDNLLMRMSEDEWDDVISVNLKGAFNVTKSIIRKMLRQKSGSIINIASVVGLSGNAGQCNYAASKAGLVGFTKSVAKEVAKKNVRVNAIAPGFIQTDMTDKLPDKVKDEYIKKIPLNRFGETEDIANAVLFLASDMSKYITGQVLVVDGGMLM</sequence>
<dbReference type="EMBL" id="MCIB01000001">
    <property type="protein sequence ID" value="RKD34400.1"/>
    <property type="molecule type" value="Genomic_DNA"/>
</dbReference>
<organism evidence="15 16">
    <name type="scientific">Thermohalobacter berrensis</name>
    <dbReference type="NCBI Taxonomy" id="99594"/>
    <lineage>
        <taxon>Bacteria</taxon>
        <taxon>Bacillati</taxon>
        <taxon>Bacillota</taxon>
        <taxon>Tissierellia</taxon>
        <taxon>Tissierellales</taxon>
        <taxon>Thermohalobacteraceae</taxon>
        <taxon>Thermohalobacter</taxon>
    </lineage>
</organism>
<feature type="binding site" evidence="12">
    <location>
        <position position="188"/>
    </location>
    <ligand>
        <name>NADP(+)</name>
        <dbReference type="ChEBI" id="CHEBI:58349"/>
    </ligand>
</feature>
<dbReference type="PRINTS" id="PR00080">
    <property type="entry name" value="SDRFAMILY"/>
</dbReference>
<feature type="active site" description="Proton acceptor" evidence="11">
    <location>
        <position position="155"/>
    </location>
</feature>
<evidence type="ECO:0000256" key="2">
    <source>
        <dbReference type="ARBA" id="ARBA00005194"/>
    </source>
</evidence>
<dbReference type="InterPro" id="IPR050259">
    <property type="entry name" value="SDR"/>
</dbReference>
<dbReference type="Pfam" id="PF13561">
    <property type="entry name" value="adh_short_C2"/>
    <property type="match status" value="1"/>
</dbReference>
<evidence type="ECO:0000259" key="14">
    <source>
        <dbReference type="SMART" id="SM00822"/>
    </source>
</evidence>
<comment type="pathway">
    <text evidence="2 13">Lipid metabolism; fatty acid biosynthesis.</text>
</comment>
<keyword evidence="16" id="KW-1185">Reference proteome</keyword>
<dbReference type="NCBIfam" id="NF047420">
    <property type="entry name" value="EF_P_mod_YmfI"/>
    <property type="match status" value="1"/>
</dbReference>
<dbReference type="InterPro" id="IPR057326">
    <property type="entry name" value="KR_dom"/>
</dbReference>
<dbReference type="NCBIfam" id="NF004197">
    <property type="entry name" value="PRK05653.1-1"/>
    <property type="match status" value="1"/>
</dbReference>
<keyword evidence="4 13" id="KW-0444">Lipid biosynthesis</keyword>
<dbReference type="Proteomes" id="UP000284177">
    <property type="component" value="Unassembled WGS sequence"/>
</dbReference>
<protein>
    <recommendedName>
        <fullName evidence="13">3-oxoacyl-[acyl-carrier-protein] reductase</fullName>
        <ecNumber evidence="13">1.1.1.100</ecNumber>
    </recommendedName>
</protein>
<dbReference type="InterPro" id="IPR002347">
    <property type="entry name" value="SDR_fam"/>
</dbReference>
<evidence type="ECO:0000256" key="11">
    <source>
        <dbReference type="PIRSR" id="PIRSR611284-1"/>
    </source>
</evidence>
<dbReference type="InterPro" id="IPR036291">
    <property type="entry name" value="NAD(P)-bd_dom_sf"/>
</dbReference>
<dbReference type="GO" id="GO:0051287">
    <property type="term" value="F:NAD binding"/>
    <property type="evidence" value="ECO:0007669"/>
    <property type="project" value="UniProtKB-UniRule"/>
</dbReference>
<proteinExistence type="inferred from homology"/>
<evidence type="ECO:0000256" key="7">
    <source>
        <dbReference type="ARBA" id="ARBA00023002"/>
    </source>
</evidence>
<feature type="binding site" evidence="12">
    <location>
        <begin position="155"/>
        <end position="159"/>
    </location>
    <ligand>
        <name>NADP(+)</name>
        <dbReference type="ChEBI" id="CHEBI:58349"/>
    </ligand>
</feature>
<feature type="binding site" evidence="12">
    <location>
        <begin position="12"/>
        <end position="15"/>
    </location>
    <ligand>
        <name>NADP(+)</name>
        <dbReference type="ChEBI" id="CHEBI:58349"/>
    </ligand>
</feature>
<dbReference type="NCBIfam" id="NF005559">
    <property type="entry name" value="PRK07231.1"/>
    <property type="match status" value="1"/>
</dbReference>
<dbReference type="GO" id="GO:0004316">
    <property type="term" value="F:3-oxoacyl-[acyl-carrier-protein] reductase (NADPH) activity"/>
    <property type="evidence" value="ECO:0007669"/>
    <property type="project" value="UniProtKB-UniRule"/>
</dbReference>
<keyword evidence="5 13" id="KW-0276">Fatty acid metabolism</keyword>
<evidence type="ECO:0000256" key="3">
    <source>
        <dbReference type="ARBA" id="ARBA00006484"/>
    </source>
</evidence>
<name>A0A419TA98_9FIRM</name>
<keyword evidence="7 13" id="KW-0560">Oxidoreductase</keyword>
<accession>A0A419TA98</accession>
<evidence type="ECO:0000256" key="4">
    <source>
        <dbReference type="ARBA" id="ARBA00022516"/>
    </source>
</evidence>
<dbReference type="UniPathway" id="UPA00094"/>
<feature type="domain" description="Ketoreductase" evidence="14">
    <location>
        <begin position="6"/>
        <end position="186"/>
    </location>
</feature>
<comment type="similarity">
    <text evidence="3 13">Belongs to the short-chain dehydrogenases/reductases (SDR) family.</text>
</comment>
<dbReference type="InterPro" id="IPR011284">
    <property type="entry name" value="3oxo_ACP_reduc"/>
</dbReference>
<dbReference type="OrthoDB" id="9803333at2"/>
<feature type="binding site" evidence="12">
    <location>
        <position position="90"/>
    </location>
    <ligand>
        <name>NADP(+)</name>
        <dbReference type="ChEBI" id="CHEBI:58349"/>
    </ligand>
</feature>
<dbReference type="FunFam" id="3.40.50.720:FF:000037">
    <property type="entry name" value="3-oxoacyl-[acyl-carrier-protein] reductase FabG"/>
    <property type="match status" value="1"/>
</dbReference>
<gene>
    <name evidence="15" type="ORF">BET03_00785</name>
</gene>
<dbReference type="NCBIfam" id="NF009466">
    <property type="entry name" value="PRK12826.1-2"/>
    <property type="match status" value="1"/>
</dbReference>
<dbReference type="NCBIfam" id="TIGR01830">
    <property type="entry name" value="3oxo_ACP_reduc"/>
    <property type="match status" value="1"/>
</dbReference>
<dbReference type="RefSeq" id="WP_120166255.1">
    <property type="nucleotide sequence ID" value="NZ_MCIB01000001.1"/>
</dbReference>
<reference evidence="15 16" key="1">
    <citation type="submission" date="2016-08" db="EMBL/GenBank/DDBJ databases">
        <title>Novel Firmicutes and Novel Genomes.</title>
        <authorList>
            <person name="Poppleton D.I."/>
            <person name="Gribaldo S."/>
        </authorList>
    </citation>
    <scope>NUCLEOTIDE SEQUENCE [LARGE SCALE GENOMIC DNA]</scope>
    <source>
        <strain evidence="15 16">CTT3</strain>
    </source>
</reference>
<comment type="caution">
    <text evidence="15">The sequence shown here is derived from an EMBL/GenBank/DDBJ whole genome shotgun (WGS) entry which is preliminary data.</text>
</comment>
<comment type="function">
    <text evidence="1 13">Catalyzes the NADPH-dependent reduction of beta-ketoacyl-ACP substrates to beta-hydroxyacyl-ACP products, the first reductive step in the elongation cycle of fatty acid biosynthesis.</text>
</comment>
<evidence type="ECO:0000256" key="10">
    <source>
        <dbReference type="ARBA" id="ARBA00048508"/>
    </source>
</evidence>
<evidence type="ECO:0000256" key="6">
    <source>
        <dbReference type="ARBA" id="ARBA00022857"/>
    </source>
</evidence>
<dbReference type="NCBIfam" id="NF004199">
    <property type="entry name" value="PRK05653.1-4"/>
    <property type="match status" value="1"/>
</dbReference>
<dbReference type="CDD" id="cd05333">
    <property type="entry name" value="BKR_SDR_c"/>
    <property type="match status" value="1"/>
</dbReference>
<dbReference type="EC" id="1.1.1.100" evidence="13"/>
<evidence type="ECO:0000256" key="5">
    <source>
        <dbReference type="ARBA" id="ARBA00022832"/>
    </source>
</evidence>
<comment type="catalytic activity">
    <reaction evidence="10 13">
        <text>a (3R)-hydroxyacyl-[ACP] + NADP(+) = a 3-oxoacyl-[ACP] + NADPH + H(+)</text>
        <dbReference type="Rhea" id="RHEA:17397"/>
        <dbReference type="Rhea" id="RHEA-COMP:9916"/>
        <dbReference type="Rhea" id="RHEA-COMP:9945"/>
        <dbReference type="ChEBI" id="CHEBI:15378"/>
        <dbReference type="ChEBI" id="CHEBI:57783"/>
        <dbReference type="ChEBI" id="CHEBI:58349"/>
        <dbReference type="ChEBI" id="CHEBI:78776"/>
        <dbReference type="ChEBI" id="CHEBI:78827"/>
        <dbReference type="EC" id="1.1.1.100"/>
    </reaction>
</comment>
<dbReference type="NCBIfam" id="NF004198">
    <property type="entry name" value="PRK05653.1-3"/>
    <property type="match status" value="1"/>
</dbReference>
<dbReference type="PANTHER" id="PTHR42879">
    <property type="entry name" value="3-OXOACYL-(ACYL-CARRIER-PROTEIN) REDUCTASE"/>
    <property type="match status" value="1"/>
</dbReference>
<dbReference type="InterPro" id="IPR020904">
    <property type="entry name" value="Sc_DH/Rdtase_CS"/>
</dbReference>
<evidence type="ECO:0000256" key="12">
    <source>
        <dbReference type="PIRSR" id="PIRSR611284-2"/>
    </source>
</evidence>
<evidence type="ECO:0000256" key="1">
    <source>
        <dbReference type="ARBA" id="ARBA00002607"/>
    </source>
</evidence>
<keyword evidence="8 13" id="KW-0443">Lipid metabolism</keyword>
<dbReference type="SMART" id="SM00822">
    <property type="entry name" value="PKS_KR"/>
    <property type="match status" value="1"/>
</dbReference>
<dbReference type="PROSITE" id="PS00061">
    <property type="entry name" value="ADH_SHORT"/>
    <property type="match status" value="1"/>
</dbReference>
<evidence type="ECO:0000256" key="9">
    <source>
        <dbReference type="ARBA" id="ARBA00023160"/>
    </source>
</evidence>
<keyword evidence="6 12" id="KW-0521">NADP</keyword>
<evidence type="ECO:0000256" key="13">
    <source>
        <dbReference type="RuleBase" id="RU366074"/>
    </source>
</evidence>
<dbReference type="AlphaFoldDB" id="A0A419TA98"/>
<evidence type="ECO:0000313" key="15">
    <source>
        <dbReference type="EMBL" id="RKD34400.1"/>
    </source>
</evidence>
<dbReference type="SUPFAM" id="SSF51735">
    <property type="entry name" value="NAD(P)-binding Rossmann-fold domains"/>
    <property type="match status" value="1"/>
</dbReference>
<dbReference type="PRINTS" id="PR00081">
    <property type="entry name" value="GDHRDH"/>
</dbReference>
<evidence type="ECO:0000313" key="16">
    <source>
        <dbReference type="Proteomes" id="UP000284177"/>
    </source>
</evidence>
<keyword evidence="9 13" id="KW-0275">Fatty acid biosynthesis</keyword>
<comment type="subunit">
    <text evidence="13">Homotetramer.</text>
</comment>
<evidence type="ECO:0000256" key="8">
    <source>
        <dbReference type="ARBA" id="ARBA00023098"/>
    </source>
</evidence>